<dbReference type="Gene3D" id="3.30.1340.10">
    <property type="entry name" value="HPr-like"/>
    <property type="match status" value="1"/>
</dbReference>
<dbReference type="STRING" id="1703770.AMJ39_02420"/>
<comment type="caution">
    <text evidence="5">The sequence shown here is derived from an EMBL/GenBank/DDBJ whole genome shotgun (WGS) entry which is preliminary data.</text>
</comment>
<evidence type="ECO:0000313" key="6">
    <source>
        <dbReference type="Proteomes" id="UP000052008"/>
    </source>
</evidence>
<dbReference type="Pfam" id="PF00381">
    <property type="entry name" value="PTS-HPr"/>
    <property type="match status" value="1"/>
</dbReference>
<dbReference type="CDD" id="cd00367">
    <property type="entry name" value="PTS-HPr_like"/>
    <property type="match status" value="1"/>
</dbReference>
<dbReference type="InterPro" id="IPR050399">
    <property type="entry name" value="HPr"/>
</dbReference>
<dbReference type="InterPro" id="IPR000032">
    <property type="entry name" value="HPr-like"/>
</dbReference>
<keyword evidence="3" id="KW-0598">Phosphotransferase system</keyword>
<feature type="domain" description="HPr" evidence="4">
    <location>
        <begin position="1"/>
        <end position="88"/>
    </location>
</feature>
<keyword evidence="2" id="KW-0963">Cytoplasm</keyword>
<dbReference type="InterPro" id="IPR002114">
    <property type="entry name" value="PTS_HPr_Ser_P_site"/>
</dbReference>
<sequence length="102" mass="10952">MKEMTVVVKSRLGLHAYPAAEFVKTAASFQSEVSVTKDGVEVNGKSIMGILMLGARRGSKITIRADGSDEDEVLEALSKLVEEDLDARLAQQGLDTSPEEGE</sequence>
<dbReference type="AlphaFoldDB" id="A0A0S7WUY3"/>
<dbReference type="PROSITE" id="PS00589">
    <property type="entry name" value="PTS_HPR_SER"/>
    <property type="match status" value="1"/>
</dbReference>
<dbReference type="Proteomes" id="UP000052008">
    <property type="component" value="Unassembled WGS sequence"/>
</dbReference>
<dbReference type="PANTHER" id="PTHR33705">
    <property type="entry name" value="PHOSPHOCARRIER PROTEIN HPR"/>
    <property type="match status" value="1"/>
</dbReference>
<dbReference type="PATRIC" id="fig|1703770.3.peg.930"/>
<protein>
    <recommendedName>
        <fullName evidence="4">HPr domain-containing protein</fullName>
    </recommendedName>
</protein>
<dbReference type="SUPFAM" id="SSF55594">
    <property type="entry name" value="HPr-like"/>
    <property type="match status" value="1"/>
</dbReference>
<dbReference type="NCBIfam" id="TIGR01003">
    <property type="entry name" value="PTS_HPr_family"/>
    <property type="match status" value="1"/>
</dbReference>
<reference evidence="5 6" key="1">
    <citation type="journal article" date="2015" name="Microbiome">
        <title>Genomic resolution of linkages in carbon, nitrogen, and sulfur cycling among widespread estuary sediment bacteria.</title>
        <authorList>
            <person name="Baker B.J."/>
            <person name="Lazar C.S."/>
            <person name="Teske A.P."/>
            <person name="Dick G.J."/>
        </authorList>
    </citation>
    <scope>NUCLEOTIDE SEQUENCE [LARGE SCALE GENOMIC DNA]</scope>
    <source>
        <strain evidence="5">DG_24</strain>
    </source>
</reference>
<evidence type="ECO:0000259" key="4">
    <source>
        <dbReference type="PROSITE" id="PS51350"/>
    </source>
</evidence>
<dbReference type="GO" id="GO:0009401">
    <property type="term" value="P:phosphoenolpyruvate-dependent sugar phosphotransferase system"/>
    <property type="evidence" value="ECO:0007669"/>
    <property type="project" value="UniProtKB-KW"/>
</dbReference>
<accession>A0A0S7WUY3</accession>
<dbReference type="InterPro" id="IPR035895">
    <property type="entry name" value="HPr-like_sf"/>
</dbReference>
<dbReference type="PANTHER" id="PTHR33705:SF2">
    <property type="entry name" value="PHOSPHOCARRIER PROTEIN NPR"/>
    <property type="match status" value="1"/>
</dbReference>
<evidence type="ECO:0000256" key="1">
    <source>
        <dbReference type="ARBA" id="ARBA00004496"/>
    </source>
</evidence>
<evidence type="ECO:0000256" key="3">
    <source>
        <dbReference type="ARBA" id="ARBA00022683"/>
    </source>
</evidence>
<comment type="subcellular location">
    <subcellularLocation>
        <location evidence="1">Cytoplasm</location>
    </subcellularLocation>
</comment>
<dbReference type="PRINTS" id="PR00107">
    <property type="entry name" value="PHOSPHOCPHPR"/>
</dbReference>
<dbReference type="GO" id="GO:0005737">
    <property type="term" value="C:cytoplasm"/>
    <property type="evidence" value="ECO:0007669"/>
    <property type="project" value="UniProtKB-SubCell"/>
</dbReference>
<gene>
    <name evidence="5" type="ORF">AMJ39_02420</name>
</gene>
<evidence type="ECO:0000313" key="5">
    <source>
        <dbReference type="EMBL" id="KPJ53974.1"/>
    </source>
</evidence>
<dbReference type="EMBL" id="LIZS01000009">
    <property type="protein sequence ID" value="KPJ53974.1"/>
    <property type="molecule type" value="Genomic_DNA"/>
</dbReference>
<proteinExistence type="predicted"/>
<dbReference type="PROSITE" id="PS51350">
    <property type="entry name" value="PTS_HPR_DOM"/>
    <property type="match status" value="1"/>
</dbReference>
<organism evidence="5 6">
    <name type="scientific">candidate division TA06 bacterium DG_24</name>
    <dbReference type="NCBI Taxonomy" id="1703770"/>
    <lineage>
        <taxon>Bacteria</taxon>
        <taxon>Bacteria division TA06</taxon>
    </lineage>
</organism>
<evidence type="ECO:0000256" key="2">
    <source>
        <dbReference type="ARBA" id="ARBA00022490"/>
    </source>
</evidence>
<name>A0A0S7WUY3_UNCT6</name>